<organism evidence="1 2">
    <name type="scientific">Didymodactylos carnosus</name>
    <dbReference type="NCBI Taxonomy" id="1234261"/>
    <lineage>
        <taxon>Eukaryota</taxon>
        <taxon>Metazoa</taxon>
        <taxon>Spiralia</taxon>
        <taxon>Gnathifera</taxon>
        <taxon>Rotifera</taxon>
        <taxon>Eurotatoria</taxon>
        <taxon>Bdelloidea</taxon>
        <taxon>Philodinida</taxon>
        <taxon>Philodinidae</taxon>
        <taxon>Didymodactylos</taxon>
    </lineage>
</organism>
<dbReference type="EMBL" id="CAJOBC010106971">
    <property type="protein sequence ID" value="CAF4506303.1"/>
    <property type="molecule type" value="Genomic_DNA"/>
</dbReference>
<gene>
    <name evidence="1" type="ORF">SRO942_LOCUS45082</name>
</gene>
<evidence type="ECO:0000313" key="2">
    <source>
        <dbReference type="Proteomes" id="UP000681722"/>
    </source>
</evidence>
<dbReference type="Proteomes" id="UP000681722">
    <property type="component" value="Unassembled WGS sequence"/>
</dbReference>
<dbReference type="AlphaFoldDB" id="A0A8S2XQN1"/>
<sequence length="89" mass="10343">NEIMIENIMKNEKQLMLPETVWLENIPKWKNALYCYPLAQSYANIDLSVSRKRFLHSISPRLTTSSSCPIPSHGYFEKFRLIPSYPVGP</sequence>
<name>A0A8S2XQN1_9BILA</name>
<reference evidence="1" key="1">
    <citation type="submission" date="2021-02" db="EMBL/GenBank/DDBJ databases">
        <authorList>
            <person name="Nowell W R."/>
        </authorList>
    </citation>
    <scope>NUCLEOTIDE SEQUENCE</scope>
</reference>
<comment type="caution">
    <text evidence="1">The sequence shown here is derived from an EMBL/GenBank/DDBJ whole genome shotgun (WGS) entry which is preliminary data.</text>
</comment>
<proteinExistence type="predicted"/>
<evidence type="ECO:0000313" key="1">
    <source>
        <dbReference type="EMBL" id="CAF4506303.1"/>
    </source>
</evidence>
<feature type="non-terminal residue" evidence="1">
    <location>
        <position position="1"/>
    </location>
</feature>
<protein>
    <submittedName>
        <fullName evidence="1">Uncharacterized protein</fullName>
    </submittedName>
</protein>
<accession>A0A8S2XQN1</accession>